<feature type="compositionally biased region" description="Low complexity" evidence="1">
    <location>
        <begin position="270"/>
        <end position="287"/>
    </location>
</feature>
<feature type="compositionally biased region" description="Low complexity" evidence="1">
    <location>
        <begin position="453"/>
        <end position="467"/>
    </location>
</feature>
<organism evidence="2 3">
    <name type="scientific">Peronospora matthiolae</name>
    <dbReference type="NCBI Taxonomy" id="2874970"/>
    <lineage>
        <taxon>Eukaryota</taxon>
        <taxon>Sar</taxon>
        <taxon>Stramenopiles</taxon>
        <taxon>Oomycota</taxon>
        <taxon>Peronosporomycetes</taxon>
        <taxon>Peronosporales</taxon>
        <taxon>Peronosporaceae</taxon>
        <taxon>Peronospora</taxon>
    </lineage>
</organism>
<reference evidence="2" key="1">
    <citation type="submission" date="2024-01" db="EMBL/GenBank/DDBJ databases">
        <authorList>
            <person name="Webb A."/>
        </authorList>
    </citation>
    <scope>NUCLEOTIDE SEQUENCE</scope>
    <source>
        <strain evidence="2">Pm1</strain>
    </source>
</reference>
<protein>
    <submittedName>
        <fullName evidence="2">Uncharacterized protein</fullName>
    </submittedName>
</protein>
<proteinExistence type="predicted"/>
<feature type="region of interest" description="Disordered" evidence="1">
    <location>
        <begin position="1327"/>
        <end position="1356"/>
    </location>
</feature>
<feature type="region of interest" description="Disordered" evidence="1">
    <location>
        <begin position="1036"/>
        <end position="1070"/>
    </location>
</feature>
<feature type="compositionally biased region" description="Basic and acidic residues" evidence="1">
    <location>
        <begin position="139"/>
        <end position="152"/>
    </location>
</feature>
<feature type="region of interest" description="Disordered" evidence="1">
    <location>
        <begin position="556"/>
        <end position="575"/>
    </location>
</feature>
<sequence length="1356" mass="145911">METMDTLEQHHDEQQQTEVDTSERAGETVTDTTVEEATSVTTVGEHQVSESFGAAEVPTVGETTSVTTVEETVTDTTVGETTSVTTVGEHQVSEGFVATDDSVRISAATVESITETIAASGSANVDVDDSVAATLTSSVDRESLETDNRVEEESGAAKSSAEADAMDEGTGTEGDKDAERGIQAGRDWEQGGTELTTTIMTTTVMTGLLVGVDEDSKVAVEDECAENGAATELEAGATDSAGAVSGDADDTTLNENKRETCQRVLKTSQDASSELSDDSVLSSQSCDAMSAAAETSVGEPMQGAGASKMTSPRRLSSMISREDDEVTHTEAQRTDPAAELELNLSSPVESIVHEFEAHEPASPQTHRTLSATRLDASGSSPVKNVVHRLEAHHEEDNALESLKIRTKRDFFSEKGRSISVSHEAEKYNSQMAQRAKEEVESKEQPNSPAMKQSPVSRRSSAMSSVRNMASRFEKKADQSLDKLSFRTVRSFFPTEKSIHVGVEKQKYEALEKEMQTAKIAEEKGAKRMATNETQKPRQHILADSRELTVEEHLAAETAGQGKPAMGDMPGTSTEPNETAVVKASSTSEAHPRRRTITAAESSDVRSIAHRFETKRANSVVTAPVRTIDTFIVADSEASVRVSAEKARYENQVKSSAPTKRTIDTFIVPKSETSVRVSAEKAKLETLEKPVKAIKRTIDAFIVPESETSVCVSAEKAKYEMPDKQAKATVRTIDNFIVPENEASIRVSAEKAKFETPDKLAKGASVRTIDTYIVPESDASVHVSAEKAKFESLEQRMQAAVPAVRTIDTFIVPESEVSIRVATEKAKLEAIEKQKKSELETQAVIEKQKLSRVTSWAMGRAESKKVCQSAGETEAVDGVTVVDQTKAIGVAEGMGAVSEAEESKEIEVNEQTKEFEEAVDVNENEGTKETVSKDPKLDSGAEATRVAEVTSPIEVVPETEMSVQADSDDVKDGKEFGVAKETEVAVAEKISDIELVKESGAESEVNVAEDVASDSVVAGMDERVEVDLEIEDTEEIGEANIGGTRTDVGEAITEESEGVTKMEKKAIEESDLLEMATKMEETDDTDANMEPYVFVESGSTKVAENMEAADVTLETEVKGTEFTEEAKETEVTESAEDREEAAVVDAALISEGDETLVVERSETVTETPETSEACETVKDVEKETTVSSVQEVEVGPASTGDATVTAEVEEAPHVTEEASRVDVGKEAREMATIKRAEDSEVVAMIEADETTEEEIAVQEAAMKDVQQVLSTQDSAVEFIVERQTFGDTVSTAQHAHWLSMPVSANPALARLHSVLSDHDPLTAYALYPSSSSSSSGSDEDEELSLPRVPASKPFAAT</sequence>
<feature type="compositionally biased region" description="Low complexity" evidence="1">
    <location>
        <begin position="27"/>
        <end position="45"/>
    </location>
</feature>
<comment type="caution">
    <text evidence="2">The sequence shown here is derived from an EMBL/GenBank/DDBJ whole genome shotgun (WGS) entry which is preliminary data.</text>
</comment>
<dbReference type="Proteomes" id="UP001162060">
    <property type="component" value="Unassembled WGS sequence"/>
</dbReference>
<name>A0AAV1UQT0_9STRA</name>
<feature type="region of interest" description="Disordered" evidence="1">
    <location>
        <begin position="425"/>
        <end position="467"/>
    </location>
</feature>
<feature type="region of interest" description="Disordered" evidence="1">
    <location>
        <begin position="229"/>
        <end position="338"/>
    </location>
</feature>
<feature type="compositionally biased region" description="Basic and acidic residues" evidence="1">
    <location>
        <begin position="900"/>
        <end position="915"/>
    </location>
</feature>
<feature type="region of interest" description="Disordered" evidence="1">
    <location>
        <begin position="582"/>
        <end position="601"/>
    </location>
</feature>
<feature type="region of interest" description="Disordered" evidence="1">
    <location>
        <begin position="893"/>
        <end position="945"/>
    </location>
</feature>
<evidence type="ECO:0000313" key="3">
    <source>
        <dbReference type="Proteomes" id="UP001162060"/>
    </source>
</evidence>
<dbReference type="EMBL" id="CAKLBY020000226">
    <property type="protein sequence ID" value="CAK7936895.1"/>
    <property type="molecule type" value="Genomic_DNA"/>
</dbReference>
<evidence type="ECO:0000313" key="2">
    <source>
        <dbReference type="EMBL" id="CAK7936895.1"/>
    </source>
</evidence>
<feature type="compositionally biased region" description="Basic and acidic residues" evidence="1">
    <location>
        <begin position="1057"/>
        <end position="1067"/>
    </location>
</feature>
<feature type="compositionally biased region" description="Basic and acidic residues" evidence="1">
    <location>
        <begin position="924"/>
        <end position="938"/>
    </location>
</feature>
<feature type="compositionally biased region" description="Low complexity" evidence="1">
    <location>
        <begin position="235"/>
        <end position="246"/>
    </location>
</feature>
<gene>
    <name evidence="2" type="ORF">PM001_LOCUS22045</name>
</gene>
<feature type="compositionally biased region" description="Low complexity" evidence="1">
    <location>
        <begin position="56"/>
        <end position="66"/>
    </location>
</feature>
<evidence type="ECO:0000256" key="1">
    <source>
        <dbReference type="SAM" id="MobiDB-lite"/>
    </source>
</evidence>
<feature type="region of interest" description="Disordered" evidence="1">
    <location>
        <begin position="1"/>
        <end position="66"/>
    </location>
</feature>
<feature type="region of interest" description="Disordered" evidence="1">
    <location>
        <begin position="136"/>
        <end position="194"/>
    </location>
</feature>
<accession>A0AAV1UQT0</accession>
<feature type="compositionally biased region" description="Polar residues" evidence="1">
    <location>
        <begin position="308"/>
        <end position="319"/>
    </location>
</feature>
<feature type="compositionally biased region" description="Basic and acidic residues" evidence="1">
    <location>
        <begin position="434"/>
        <end position="443"/>
    </location>
</feature>